<organism evidence="4 5">
    <name type="scientific">Escallonia herrerae</name>
    <dbReference type="NCBI Taxonomy" id="1293975"/>
    <lineage>
        <taxon>Eukaryota</taxon>
        <taxon>Viridiplantae</taxon>
        <taxon>Streptophyta</taxon>
        <taxon>Embryophyta</taxon>
        <taxon>Tracheophyta</taxon>
        <taxon>Spermatophyta</taxon>
        <taxon>Magnoliopsida</taxon>
        <taxon>eudicotyledons</taxon>
        <taxon>Gunneridae</taxon>
        <taxon>Pentapetalae</taxon>
        <taxon>asterids</taxon>
        <taxon>campanulids</taxon>
        <taxon>Escalloniales</taxon>
        <taxon>Escalloniaceae</taxon>
        <taxon>Escallonia</taxon>
    </lineage>
</organism>
<feature type="domain" description="J" evidence="3">
    <location>
        <begin position="68"/>
        <end position="130"/>
    </location>
</feature>
<dbReference type="AlphaFoldDB" id="A0AA89AH37"/>
<keyword evidence="2" id="KW-0812">Transmembrane</keyword>
<feature type="transmembrane region" description="Helical" evidence="2">
    <location>
        <begin position="53"/>
        <end position="75"/>
    </location>
</feature>
<dbReference type="PROSITE" id="PS50076">
    <property type="entry name" value="DNAJ_2"/>
    <property type="match status" value="1"/>
</dbReference>
<proteinExistence type="predicted"/>
<keyword evidence="2" id="KW-1133">Transmembrane helix</keyword>
<feature type="compositionally biased region" description="Polar residues" evidence="1">
    <location>
        <begin position="733"/>
        <end position="746"/>
    </location>
</feature>
<dbReference type="SUPFAM" id="SSF46565">
    <property type="entry name" value="Chaperone J-domain"/>
    <property type="match status" value="1"/>
</dbReference>
<name>A0AA89AH37_9ASTE</name>
<keyword evidence="2" id="KW-0472">Membrane</keyword>
<evidence type="ECO:0000313" key="4">
    <source>
        <dbReference type="EMBL" id="KAK3003434.1"/>
    </source>
</evidence>
<protein>
    <recommendedName>
        <fullName evidence="3">J domain-containing protein</fullName>
    </recommendedName>
</protein>
<gene>
    <name evidence="4" type="ORF">RJ639_018613</name>
</gene>
<keyword evidence="5" id="KW-1185">Reference proteome</keyword>
<evidence type="ECO:0000256" key="2">
    <source>
        <dbReference type="SAM" id="Phobius"/>
    </source>
</evidence>
<dbReference type="Gene3D" id="1.10.287.110">
    <property type="entry name" value="DnaJ domain"/>
    <property type="match status" value="1"/>
</dbReference>
<dbReference type="PANTHER" id="PTHR44303">
    <property type="entry name" value="DNAJ HOMOLOG SUBFAMILY C MEMBER 16"/>
    <property type="match status" value="1"/>
</dbReference>
<dbReference type="CDD" id="cd06257">
    <property type="entry name" value="DnaJ"/>
    <property type="match status" value="1"/>
</dbReference>
<feature type="region of interest" description="Disordered" evidence="1">
    <location>
        <begin position="733"/>
        <end position="789"/>
    </location>
</feature>
<dbReference type="EMBL" id="JAVXUP010002419">
    <property type="protein sequence ID" value="KAK3003434.1"/>
    <property type="molecule type" value="Genomic_DNA"/>
</dbReference>
<evidence type="ECO:0000259" key="3">
    <source>
        <dbReference type="PROSITE" id="PS50076"/>
    </source>
</evidence>
<feature type="transmembrane region" description="Helical" evidence="2">
    <location>
        <begin position="12"/>
        <end position="33"/>
    </location>
</feature>
<comment type="caution">
    <text evidence="4">The sequence shown here is derived from an EMBL/GenBank/DDBJ whole genome shotgun (WGS) entry which is preliminary data.</text>
</comment>
<sequence length="789" mass="89207">MASMATVIKAYWLPLILFAASIFFQLVVIPRSFPVSHYDGAFISSRQFLLQIPPSFISLSSFTVRFVVIIAVLGIKRYSSIEEVNRAYQKLSSSWNSGLEAPHTIDFIKIQYAFELLTNQLWKRDYDLFGIDEQVDVIEKAKEQYTRGNSSEIGFPLLKTASFDPEGRAFDAITSENLQAKFGNTSGLLAQILSLGSKRCALFSDNWKRIGYYINRWYTFSFLCSAILLDGVVNTGIVELGNVQLATYLAEKKSTGQPFFRNGLPSLVAFPPHCRTSSCLVRYGGELSVDAVSDWFATSILHLPRITYYSKESMVKVIFISKTGERATPFVRQAAKNYWAYTSFAFALWREEESSFWWNVYVYLLLPAFQCFIVSKEKVYPVDQVVAIDNRFDVESAPAIVILKDPGVKPVVYSGMFLSFDFITRLLFVLVYICLLFLLTFSLSVLPQLRSVTSMELGCDARGFSRAGNDTRIWYCAILAGRQSIELDKMREIIAVVTKHENIASSLAHGKNYILSKTMRRVQEILSNDVDSIDQDPSSALSAIALKEKRLTFTWLDGEAQNRYCFFYIHSEHSYETCGPRRDITDVPQLFIVRYKRADDEDSKKIEEDPKNYFGAAFTSDLDPTSQLVANYNGSVEVPQIIQWVSKIISDGDSRELPFFRARTPELVPEDADPILSRGTAKVLSSSKGMKQRIQSIGLRICDSLTDPRIGPILLLGALMSFGSIWLRRSQSTLSSERNNPSQPNPTDEVRPNRRHRPRRGSTGDRPESITDVEPNDAFQMPFSDSDSD</sequence>
<dbReference type="InterPro" id="IPR036869">
    <property type="entry name" value="J_dom_sf"/>
</dbReference>
<dbReference type="InterPro" id="IPR001623">
    <property type="entry name" value="DnaJ_domain"/>
</dbReference>
<dbReference type="InterPro" id="IPR052448">
    <property type="entry name" value="DnaJ_C16_autophagy_reg"/>
</dbReference>
<dbReference type="PANTHER" id="PTHR44303:SF2">
    <property type="entry name" value="DNAJ HOMOLOG SUBFAMILY C MEMBER 16"/>
    <property type="match status" value="1"/>
</dbReference>
<feature type="transmembrane region" description="Helical" evidence="2">
    <location>
        <begin position="426"/>
        <end position="446"/>
    </location>
</feature>
<evidence type="ECO:0000256" key="1">
    <source>
        <dbReference type="SAM" id="MobiDB-lite"/>
    </source>
</evidence>
<dbReference type="Proteomes" id="UP001188597">
    <property type="component" value="Unassembled WGS sequence"/>
</dbReference>
<evidence type="ECO:0000313" key="5">
    <source>
        <dbReference type="Proteomes" id="UP001188597"/>
    </source>
</evidence>
<reference evidence="4" key="1">
    <citation type="submission" date="2022-12" db="EMBL/GenBank/DDBJ databases">
        <title>Draft genome assemblies for two species of Escallonia (Escalloniales).</title>
        <authorList>
            <person name="Chanderbali A."/>
            <person name="Dervinis C."/>
            <person name="Anghel I."/>
            <person name="Soltis D."/>
            <person name="Soltis P."/>
            <person name="Zapata F."/>
        </authorList>
    </citation>
    <scope>NUCLEOTIDE SEQUENCE</scope>
    <source>
        <strain evidence="4">UCBG64.0493</strain>
        <tissue evidence="4">Leaf</tissue>
    </source>
</reference>
<accession>A0AA89AH37</accession>